<accession>A0ABR1T929</accession>
<dbReference type="Gene3D" id="3.30.560.10">
    <property type="entry name" value="Glucose Oxidase, domain 3"/>
    <property type="match status" value="1"/>
</dbReference>
<comment type="caution">
    <text evidence="7">The sequence shown here is derived from an EMBL/GenBank/DDBJ whole genome shotgun (WGS) entry which is preliminary data.</text>
</comment>
<name>A0ABR1T929_9PEZI</name>
<evidence type="ECO:0000313" key="7">
    <source>
        <dbReference type="EMBL" id="KAK8042531.1"/>
    </source>
</evidence>
<comment type="cofactor">
    <cofactor evidence="1">
        <name>FAD</name>
        <dbReference type="ChEBI" id="CHEBI:57692"/>
    </cofactor>
</comment>
<dbReference type="RefSeq" id="XP_066709384.1">
    <property type="nucleotide sequence ID" value="XM_066864423.1"/>
</dbReference>
<dbReference type="Proteomes" id="UP001480595">
    <property type="component" value="Unassembled WGS sequence"/>
</dbReference>
<dbReference type="GeneID" id="92097486"/>
<evidence type="ECO:0008006" key="9">
    <source>
        <dbReference type="Google" id="ProtNLM"/>
    </source>
</evidence>
<dbReference type="SUPFAM" id="SSF51905">
    <property type="entry name" value="FAD/NAD(P)-binding domain"/>
    <property type="match status" value="1"/>
</dbReference>
<dbReference type="InterPro" id="IPR027424">
    <property type="entry name" value="Glucose_Oxidase_domain_2"/>
</dbReference>
<dbReference type="InterPro" id="IPR012132">
    <property type="entry name" value="GMC_OxRdtase"/>
</dbReference>
<reference evidence="7 8" key="1">
    <citation type="submission" date="2023-01" db="EMBL/GenBank/DDBJ databases">
        <title>Analysis of 21 Apiospora genomes using comparative genomics revels a genus with tremendous synthesis potential of carbohydrate active enzymes and secondary metabolites.</title>
        <authorList>
            <person name="Sorensen T."/>
        </authorList>
    </citation>
    <scope>NUCLEOTIDE SEQUENCE [LARGE SCALE GENOMIC DNA]</scope>
    <source>
        <strain evidence="7 8">CBS 135458</strain>
    </source>
</reference>
<dbReference type="PANTHER" id="PTHR11552:SF115">
    <property type="entry name" value="DEHYDROGENASE XPTC-RELATED"/>
    <property type="match status" value="1"/>
</dbReference>
<keyword evidence="4" id="KW-0274">FAD</keyword>
<feature type="compositionally biased region" description="Basic and acidic residues" evidence="6">
    <location>
        <begin position="251"/>
        <end position="265"/>
    </location>
</feature>
<evidence type="ECO:0000256" key="5">
    <source>
        <dbReference type="ARBA" id="ARBA00023002"/>
    </source>
</evidence>
<organism evidence="7 8">
    <name type="scientific">Apiospora phragmitis</name>
    <dbReference type="NCBI Taxonomy" id="2905665"/>
    <lineage>
        <taxon>Eukaryota</taxon>
        <taxon>Fungi</taxon>
        <taxon>Dikarya</taxon>
        <taxon>Ascomycota</taxon>
        <taxon>Pezizomycotina</taxon>
        <taxon>Sordariomycetes</taxon>
        <taxon>Xylariomycetidae</taxon>
        <taxon>Amphisphaeriales</taxon>
        <taxon>Apiosporaceae</taxon>
        <taxon>Apiospora</taxon>
    </lineage>
</organism>
<evidence type="ECO:0000256" key="1">
    <source>
        <dbReference type="ARBA" id="ARBA00001974"/>
    </source>
</evidence>
<keyword evidence="8" id="KW-1185">Reference proteome</keyword>
<dbReference type="InterPro" id="IPR036188">
    <property type="entry name" value="FAD/NAD-bd_sf"/>
</dbReference>
<dbReference type="EMBL" id="JAQQWL010000013">
    <property type="protein sequence ID" value="KAK8042531.1"/>
    <property type="molecule type" value="Genomic_DNA"/>
</dbReference>
<gene>
    <name evidence="7" type="ORF">PG994_013014</name>
</gene>
<dbReference type="Gene3D" id="3.50.50.60">
    <property type="entry name" value="FAD/NAD(P)-binding domain"/>
    <property type="match status" value="1"/>
</dbReference>
<keyword evidence="5" id="KW-0560">Oxidoreductase</keyword>
<feature type="region of interest" description="Disordered" evidence="6">
    <location>
        <begin position="220"/>
        <end position="265"/>
    </location>
</feature>
<evidence type="ECO:0000313" key="8">
    <source>
        <dbReference type="Proteomes" id="UP001480595"/>
    </source>
</evidence>
<evidence type="ECO:0000256" key="6">
    <source>
        <dbReference type="SAM" id="MobiDB-lite"/>
    </source>
</evidence>
<comment type="similarity">
    <text evidence="2">Belongs to the GMC oxidoreductase family.</text>
</comment>
<evidence type="ECO:0000256" key="4">
    <source>
        <dbReference type="ARBA" id="ARBA00022827"/>
    </source>
</evidence>
<dbReference type="Gene3D" id="4.10.450.10">
    <property type="entry name" value="Glucose Oxidase, domain 2"/>
    <property type="match status" value="1"/>
</dbReference>
<evidence type="ECO:0000256" key="3">
    <source>
        <dbReference type="ARBA" id="ARBA00022630"/>
    </source>
</evidence>
<keyword evidence="3" id="KW-0285">Flavoprotein</keyword>
<proteinExistence type="inferred from homology"/>
<protein>
    <recommendedName>
        <fullName evidence="9">Glucose-methanol-choline oxidoreductase N-terminal domain-containing protein</fullName>
    </recommendedName>
</protein>
<dbReference type="PANTHER" id="PTHR11552">
    <property type="entry name" value="GLUCOSE-METHANOL-CHOLINE GMC OXIDOREDUCTASE"/>
    <property type="match status" value="1"/>
</dbReference>
<sequence>MSADNQSPFDVRTAYLDPALSRRNLYSTHCTPNPGLPLSSEHRGQGCSGKSILARGNQSTSPMTDWCTVLCNKEVILLAGAVSSTMLLQISRFESSQLLHELGVEVAVNLPGVGQNFQGHPMIQLDHDSERRFSWPQQQFRRAVPKASLFLPPSYDVALCAGYAAREAFLDPLLADDHAPAFRGHGELVWIAFRQRHATVLARGAVAGVFPGHIRQHHHVAARRRANLPARSVTPGRRRGPRAGSAGCRQARPDRERDDGYDAAQ</sequence>
<evidence type="ECO:0000256" key="2">
    <source>
        <dbReference type="ARBA" id="ARBA00010790"/>
    </source>
</evidence>